<dbReference type="InterPro" id="IPR008949">
    <property type="entry name" value="Isoprenoid_synthase_dom_sf"/>
</dbReference>
<name>A0A926L0E7_9ACTN</name>
<dbReference type="EMBL" id="JACVQF010000101">
    <property type="protein sequence ID" value="MBD0418092.1"/>
    <property type="molecule type" value="Genomic_DNA"/>
</dbReference>
<evidence type="ECO:0000313" key="2">
    <source>
        <dbReference type="EMBL" id="MBD0418092.1"/>
    </source>
</evidence>
<keyword evidence="3" id="KW-1185">Reference proteome</keyword>
<evidence type="ECO:0000313" key="3">
    <source>
        <dbReference type="Proteomes" id="UP000621210"/>
    </source>
</evidence>
<comment type="caution">
    <text evidence="2">The sequence shown here is derived from an EMBL/GenBank/DDBJ whole genome shotgun (WGS) entry which is preliminary data.</text>
</comment>
<dbReference type="RefSeq" id="WP_188179160.1">
    <property type="nucleotide sequence ID" value="NZ_JACVQF010000101.1"/>
</dbReference>
<dbReference type="Gene3D" id="1.10.600.10">
    <property type="entry name" value="Farnesyl Diphosphate Synthase"/>
    <property type="match status" value="1"/>
</dbReference>
<dbReference type="AlphaFoldDB" id="A0A926L0E7"/>
<dbReference type="SUPFAM" id="SSF48576">
    <property type="entry name" value="Terpenoid synthases"/>
    <property type="match status" value="1"/>
</dbReference>
<sequence length="305" mass="32051">MNLVQTRADFVYDQTGLLGQLDLRAPEFESRMREAMDAAEKCLRDCLAGMPDGDAVERADRLARRDGGRLPVLLTLLGAEFGEPWREGVTRAAVVTELVHLSLLMSATPARGAGPTAAVDWLPARSAQLAAGLGPDALRLNARTAGRLAAAQLRTLTGPAPGEDAHTHYVEATAGGTAALFGMALGLGALQAAAPQPYVRSLVRCGEHLGIALHIADDLGAADGRRTGTRMRRAVRGRAPGTRGSVGPARRPALLARTGGTAARRAEQSLHRWLDEARAAVGALPSLPARRAVYALCDTVAARTN</sequence>
<organism evidence="2 3">
    <name type="scientific">Streptomyces griseicoloratus</name>
    <dbReference type="NCBI Taxonomy" id="2752516"/>
    <lineage>
        <taxon>Bacteria</taxon>
        <taxon>Bacillati</taxon>
        <taxon>Actinomycetota</taxon>
        <taxon>Actinomycetes</taxon>
        <taxon>Kitasatosporales</taxon>
        <taxon>Streptomycetaceae</taxon>
        <taxon>Streptomyces</taxon>
    </lineage>
</organism>
<feature type="region of interest" description="Disordered" evidence="1">
    <location>
        <begin position="228"/>
        <end position="249"/>
    </location>
</feature>
<reference evidence="2" key="2">
    <citation type="submission" date="2020-09" db="EMBL/GenBank/DDBJ databases">
        <authorList>
            <person name="Luo X."/>
        </authorList>
    </citation>
    <scope>NUCLEOTIDE SEQUENCE</scope>
    <source>
        <strain evidence="2">TRM S81-3</strain>
    </source>
</reference>
<accession>A0A926L0E7</accession>
<dbReference type="Proteomes" id="UP000621210">
    <property type="component" value="Unassembled WGS sequence"/>
</dbReference>
<reference evidence="2" key="1">
    <citation type="submission" date="2020-09" db="EMBL/GenBank/DDBJ databases">
        <title>Streptomyces grisecoloratus sp. nov., isolated from cotton soil.</title>
        <authorList>
            <person name="Xing L."/>
        </authorList>
    </citation>
    <scope>NUCLEOTIDE SEQUENCE</scope>
    <source>
        <strain evidence="2">TRM S81-3</strain>
    </source>
</reference>
<proteinExistence type="predicted"/>
<gene>
    <name evidence="2" type="ORF">H0H10_02720</name>
</gene>
<protein>
    <submittedName>
        <fullName evidence="2">Polyprenyl synthetase family protein</fullName>
    </submittedName>
</protein>
<evidence type="ECO:0000256" key="1">
    <source>
        <dbReference type="SAM" id="MobiDB-lite"/>
    </source>
</evidence>